<dbReference type="Gene3D" id="3.40.30.10">
    <property type="entry name" value="Glutaredoxin"/>
    <property type="match status" value="1"/>
</dbReference>
<evidence type="ECO:0000256" key="1">
    <source>
        <dbReference type="ARBA" id="ARBA00010643"/>
    </source>
</evidence>
<reference evidence="9" key="1">
    <citation type="journal article" date="2019" name="Int. J. Syst. Evol. Microbiol.">
        <title>The Global Catalogue of Microorganisms (GCM) 10K type strain sequencing project: providing services to taxonomists for standard genome sequencing and annotation.</title>
        <authorList>
            <consortium name="The Broad Institute Genomics Platform"/>
            <consortium name="The Broad Institute Genome Sequencing Center for Infectious Disease"/>
            <person name="Wu L."/>
            <person name="Ma J."/>
        </authorList>
    </citation>
    <scope>NUCLEOTIDE SEQUENCE [LARGE SCALE GENOMIC DNA]</scope>
    <source>
        <strain evidence="9">CECT 8472</strain>
    </source>
</reference>
<comment type="caution">
    <text evidence="8">The sequence shown here is derived from an EMBL/GenBank/DDBJ whole genome shotgun (WGS) entry which is preliminary data.</text>
</comment>
<dbReference type="Pfam" id="PF01257">
    <property type="entry name" value="2Fe-2S_thioredx"/>
    <property type="match status" value="1"/>
</dbReference>
<proteinExistence type="inferred from homology"/>
<dbReference type="InterPro" id="IPR042128">
    <property type="entry name" value="NuoE_dom"/>
</dbReference>
<dbReference type="NCBIfam" id="TIGR01958">
    <property type="entry name" value="nuoE_fam"/>
    <property type="match status" value="1"/>
</dbReference>
<evidence type="ECO:0000256" key="2">
    <source>
        <dbReference type="ARBA" id="ARBA00022714"/>
    </source>
</evidence>
<keyword evidence="2" id="KW-0001">2Fe-2S</keyword>
<dbReference type="EC" id="1.6.5.9" evidence="8"/>
<evidence type="ECO:0000313" key="8">
    <source>
        <dbReference type="EMBL" id="MFC4350778.1"/>
    </source>
</evidence>
<feature type="compositionally biased region" description="Polar residues" evidence="7">
    <location>
        <begin position="195"/>
        <end position="208"/>
    </location>
</feature>
<evidence type="ECO:0000256" key="7">
    <source>
        <dbReference type="SAM" id="MobiDB-lite"/>
    </source>
</evidence>
<keyword evidence="9" id="KW-1185">Reference proteome</keyword>
<evidence type="ECO:0000256" key="3">
    <source>
        <dbReference type="ARBA" id="ARBA00022723"/>
    </source>
</evidence>
<comment type="similarity">
    <text evidence="1">Belongs to the complex I 24 kDa subunit family.</text>
</comment>
<dbReference type="GO" id="GO:0050136">
    <property type="term" value="F:NADH dehydrogenase (quinone) (non-electrogenic) activity"/>
    <property type="evidence" value="ECO:0007669"/>
    <property type="project" value="UniProtKB-EC"/>
</dbReference>
<dbReference type="Proteomes" id="UP001595799">
    <property type="component" value="Unassembled WGS sequence"/>
</dbReference>
<dbReference type="PANTHER" id="PTHR10371:SF3">
    <property type="entry name" value="NADH DEHYDROGENASE [UBIQUINONE] FLAVOPROTEIN 2, MITOCHONDRIAL"/>
    <property type="match status" value="1"/>
</dbReference>
<organism evidence="8 9">
    <name type="scientific">Fodinicurvata halophila</name>
    <dbReference type="NCBI Taxonomy" id="1419723"/>
    <lineage>
        <taxon>Bacteria</taxon>
        <taxon>Pseudomonadati</taxon>
        <taxon>Pseudomonadota</taxon>
        <taxon>Alphaproteobacteria</taxon>
        <taxon>Rhodospirillales</taxon>
        <taxon>Rhodovibrionaceae</taxon>
        <taxon>Fodinicurvata</taxon>
    </lineage>
</organism>
<evidence type="ECO:0000256" key="5">
    <source>
        <dbReference type="ARBA" id="ARBA00023014"/>
    </source>
</evidence>
<feature type="region of interest" description="Disordered" evidence="7">
    <location>
        <begin position="170"/>
        <end position="208"/>
    </location>
</feature>
<keyword evidence="4" id="KW-0408">Iron</keyword>
<keyword evidence="5" id="KW-0411">Iron-sulfur</keyword>
<dbReference type="InterPro" id="IPR036249">
    <property type="entry name" value="Thioredoxin-like_sf"/>
</dbReference>
<dbReference type="PIRSF" id="PIRSF000216">
    <property type="entry name" value="NADH_DH_24kDa"/>
    <property type="match status" value="1"/>
</dbReference>
<dbReference type="SUPFAM" id="SSF52833">
    <property type="entry name" value="Thioredoxin-like"/>
    <property type="match status" value="1"/>
</dbReference>
<accession>A0ABV8UIX5</accession>
<dbReference type="CDD" id="cd03064">
    <property type="entry name" value="TRX_Fd_NuoE"/>
    <property type="match status" value="1"/>
</dbReference>
<dbReference type="NCBIfam" id="NF005725">
    <property type="entry name" value="PRK07539.1-5"/>
    <property type="match status" value="1"/>
</dbReference>
<dbReference type="InterPro" id="IPR041921">
    <property type="entry name" value="NuoE_N"/>
</dbReference>
<protein>
    <submittedName>
        <fullName evidence="8">NADH-quinone oxidoreductase subunit NuoE</fullName>
        <ecNumber evidence="8">1.6.5.9</ecNumber>
    </submittedName>
</protein>
<keyword evidence="3" id="KW-0479">Metal-binding</keyword>
<dbReference type="InterPro" id="IPR002023">
    <property type="entry name" value="NuoE-like"/>
</dbReference>
<evidence type="ECO:0000256" key="4">
    <source>
        <dbReference type="ARBA" id="ARBA00023004"/>
    </source>
</evidence>
<gene>
    <name evidence="8" type="primary">nuoE</name>
    <name evidence="8" type="ORF">ACFOW6_04385</name>
</gene>
<evidence type="ECO:0000256" key="6">
    <source>
        <dbReference type="ARBA" id="ARBA00034078"/>
    </source>
</evidence>
<dbReference type="EMBL" id="JBHSCW010000002">
    <property type="protein sequence ID" value="MFC4350778.1"/>
    <property type="molecule type" value="Genomic_DNA"/>
</dbReference>
<sequence>MKVTSYEVPETDFEFTPENLERAKSYIARYPEGRQASAVMWLLYLAQDQNGGWLSVPAIEYVAWFLDMAPIRVHEVVSFYTMFYTEPIGRHHIQVCRTTTCWVRGSDDIVKSCMNAAGVSKLGETSEDGLFTVSEVECLGACCNAPMFQLNEGDYFEDLTPERAAEIVEELRAGKSPKPGSQTGRLSSEPEGGPTTLTEIQPDSRGNT</sequence>
<keyword evidence="8" id="KW-0560">Oxidoreductase</keyword>
<name>A0ABV8UIX5_9PROT</name>
<evidence type="ECO:0000313" key="9">
    <source>
        <dbReference type="Proteomes" id="UP001595799"/>
    </source>
</evidence>
<dbReference type="PROSITE" id="PS01099">
    <property type="entry name" value="COMPLEX1_24K"/>
    <property type="match status" value="1"/>
</dbReference>
<comment type="cofactor">
    <cofactor evidence="6">
        <name>[2Fe-2S] cluster</name>
        <dbReference type="ChEBI" id="CHEBI:190135"/>
    </cofactor>
</comment>
<dbReference type="RefSeq" id="WP_382421120.1">
    <property type="nucleotide sequence ID" value="NZ_JBHSCW010000002.1"/>
</dbReference>
<dbReference type="Gene3D" id="1.10.10.1590">
    <property type="entry name" value="NADH-quinone oxidoreductase subunit E"/>
    <property type="match status" value="1"/>
</dbReference>
<dbReference type="PANTHER" id="PTHR10371">
    <property type="entry name" value="NADH DEHYDROGENASE UBIQUINONE FLAVOPROTEIN 2, MITOCHONDRIAL"/>
    <property type="match status" value="1"/>
</dbReference>